<feature type="domain" description="HPt" evidence="2">
    <location>
        <begin position="5"/>
        <end position="110"/>
    </location>
</feature>
<protein>
    <submittedName>
        <fullName evidence="3">HPt (Histidine-containing phosphotransfer) domain-containing protein</fullName>
    </submittedName>
</protein>
<dbReference type="RefSeq" id="WP_183979368.1">
    <property type="nucleotide sequence ID" value="NZ_JACHEB010000009.1"/>
</dbReference>
<dbReference type="GO" id="GO:0004672">
    <property type="term" value="F:protein kinase activity"/>
    <property type="evidence" value="ECO:0007669"/>
    <property type="project" value="UniProtKB-ARBA"/>
</dbReference>
<evidence type="ECO:0000256" key="1">
    <source>
        <dbReference type="PROSITE-ProRule" id="PRU00110"/>
    </source>
</evidence>
<organism evidence="3 4">
    <name type="scientific">Tunturiibacter gelidiferens</name>
    <dbReference type="NCBI Taxonomy" id="3069689"/>
    <lineage>
        <taxon>Bacteria</taxon>
        <taxon>Pseudomonadati</taxon>
        <taxon>Acidobacteriota</taxon>
        <taxon>Terriglobia</taxon>
        <taxon>Terriglobales</taxon>
        <taxon>Acidobacteriaceae</taxon>
        <taxon>Tunturiibacter</taxon>
    </lineage>
</organism>
<evidence type="ECO:0000313" key="4">
    <source>
        <dbReference type="Proteomes" id="UP000535182"/>
    </source>
</evidence>
<dbReference type="InterPro" id="IPR036641">
    <property type="entry name" value="HPT_dom_sf"/>
</dbReference>
<proteinExistence type="predicted"/>
<dbReference type="InterPro" id="IPR008207">
    <property type="entry name" value="Sig_transdc_His_kin_Hpt_dom"/>
</dbReference>
<evidence type="ECO:0000313" key="3">
    <source>
        <dbReference type="EMBL" id="MBB5330166.1"/>
    </source>
</evidence>
<keyword evidence="1" id="KW-0597">Phosphoprotein</keyword>
<reference evidence="3 4" key="1">
    <citation type="submission" date="2020-08" db="EMBL/GenBank/DDBJ databases">
        <title>Genomic Encyclopedia of Type Strains, Phase IV (KMG-V): Genome sequencing to study the core and pangenomes of soil and plant-associated prokaryotes.</title>
        <authorList>
            <person name="Whitman W."/>
        </authorList>
    </citation>
    <scope>NUCLEOTIDE SEQUENCE [LARGE SCALE GENOMIC DNA]</scope>
    <source>
        <strain evidence="3 4">X5P2</strain>
    </source>
</reference>
<accession>A0A9X0QGS6</accession>
<dbReference type="GO" id="GO:0000160">
    <property type="term" value="P:phosphorelay signal transduction system"/>
    <property type="evidence" value="ECO:0007669"/>
    <property type="project" value="InterPro"/>
</dbReference>
<dbReference type="EMBL" id="JACHEB010000009">
    <property type="protein sequence ID" value="MBB5330166.1"/>
    <property type="molecule type" value="Genomic_DNA"/>
</dbReference>
<sequence>MKKSDTQKNDQIDNVLATLWEKNLPTLRERLDLLDRTASLAASGALPEAPRLEAYSIAHKLTGSLGMFGYQQGTDIARKIEHILKAPTPTQLTTLTSLAKDLRTSLAAGL</sequence>
<gene>
    <name evidence="3" type="ORF">HDF14_003799</name>
</gene>
<name>A0A9X0QGS6_9BACT</name>
<feature type="modified residue" description="Phosphohistidine" evidence="1">
    <location>
        <position position="59"/>
    </location>
</feature>
<dbReference type="Gene3D" id="1.20.120.160">
    <property type="entry name" value="HPT domain"/>
    <property type="match status" value="1"/>
</dbReference>
<evidence type="ECO:0000259" key="2">
    <source>
        <dbReference type="PROSITE" id="PS50894"/>
    </source>
</evidence>
<comment type="caution">
    <text evidence="3">The sequence shown here is derived from an EMBL/GenBank/DDBJ whole genome shotgun (WGS) entry which is preliminary data.</text>
</comment>
<dbReference type="SUPFAM" id="SSF47226">
    <property type="entry name" value="Histidine-containing phosphotransfer domain, HPT domain"/>
    <property type="match status" value="1"/>
</dbReference>
<dbReference type="PROSITE" id="PS50894">
    <property type="entry name" value="HPT"/>
    <property type="match status" value="1"/>
</dbReference>
<dbReference type="Proteomes" id="UP000535182">
    <property type="component" value="Unassembled WGS sequence"/>
</dbReference>
<dbReference type="AlphaFoldDB" id="A0A9X0QGS6"/>
<keyword evidence="4" id="KW-1185">Reference proteome</keyword>
<dbReference type="Pfam" id="PF01627">
    <property type="entry name" value="Hpt"/>
    <property type="match status" value="1"/>
</dbReference>